<dbReference type="PANTHER" id="PTHR18952">
    <property type="entry name" value="CARBONIC ANHYDRASE"/>
    <property type="match status" value="1"/>
</dbReference>
<reference evidence="5" key="1">
    <citation type="submission" date="2025-08" db="UniProtKB">
        <authorList>
            <consortium name="RefSeq"/>
        </authorList>
    </citation>
    <scope>IDENTIFICATION</scope>
    <source>
        <tissue evidence="5">Entire body</tissue>
    </source>
</reference>
<evidence type="ECO:0000313" key="4">
    <source>
        <dbReference type="Proteomes" id="UP000192223"/>
    </source>
</evidence>
<dbReference type="OrthoDB" id="429145at2759"/>
<dbReference type="GO" id="GO:0008270">
    <property type="term" value="F:zinc ion binding"/>
    <property type="evidence" value="ECO:0007669"/>
    <property type="project" value="InterPro"/>
</dbReference>
<feature type="region of interest" description="Disordered" evidence="2">
    <location>
        <begin position="191"/>
        <end position="220"/>
    </location>
</feature>
<feature type="domain" description="Alpha-carbonic anhydrase" evidence="3">
    <location>
        <begin position="228"/>
        <end position="491"/>
    </location>
</feature>
<dbReference type="Pfam" id="PF00194">
    <property type="entry name" value="Carb_anhydrase"/>
    <property type="match status" value="1"/>
</dbReference>
<name>A0A1W4WEW2_AGRPL</name>
<evidence type="ECO:0000256" key="1">
    <source>
        <dbReference type="ARBA" id="ARBA00010718"/>
    </source>
</evidence>
<dbReference type="KEGG" id="apln:108732314"/>
<comment type="similarity">
    <text evidence="1">Belongs to the alpha-carbonic anhydrase family.</text>
</comment>
<dbReference type="InterPro" id="IPR023561">
    <property type="entry name" value="Carbonic_anhydrase_a-class"/>
</dbReference>
<dbReference type="RefSeq" id="XP_018318540.1">
    <property type="nucleotide sequence ID" value="XM_018463038.1"/>
</dbReference>
<dbReference type="InterPro" id="IPR036398">
    <property type="entry name" value="CA_dom_sf"/>
</dbReference>
<gene>
    <name evidence="5" type="primary">LOC108732314</name>
</gene>
<sequence>MEIDRRSPLRCNAFQLKKLKKKNKRPSDGSGCKANEIETYCASLLEPFYFKYLENDEHENLEDLLSRKVLYADSWMTSSEKQCCCRGSKIKSCPSNKNQCDEAINEENICPEGVNKEATALTGFEDFCKPLESDGGKRKKKSCGCKKKISVAPLCNDRSCRAACEDERDEGGCDDDSCDVTQEVLRKLGIMMNNDGNDGNDDNDDPSSGTAGNAEGKEGCKPGRPDQGNCGYTTCASRRKSIPKGEGCKSYVKGNECMRHASPIDIDDTSVQTADYPPIEWSRNCPYVSNTTLMCTDHTVKLVIDNPTEFNISGGPLKGCYKMNEVHFHWGEEDDDGSEHTFGGKHYALEMHVVYRLKRVDQLGAPRQLVLGYIFQISETNNSIMDTVCEAILESLQMFNAPIRVPNFVLRNLIRKDTTNYYTYNGSLTTPPFTQPVQWIIFSEPHNISSDQLATFREIIPCNRMNIFPEGPTNVYRPTGGQTQPEPAAEE</sequence>
<dbReference type="SUPFAM" id="SSF51069">
    <property type="entry name" value="Carbonic anhydrase"/>
    <property type="match status" value="1"/>
</dbReference>
<evidence type="ECO:0000313" key="5">
    <source>
        <dbReference type="RefSeq" id="XP_018318540.1"/>
    </source>
</evidence>
<protein>
    <submittedName>
        <fullName evidence="5">Uncharacterized protein LOC108732314</fullName>
    </submittedName>
</protein>
<dbReference type="GO" id="GO:0004089">
    <property type="term" value="F:carbonate dehydratase activity"/>
    <property type="evidence" value="ECO:0007669"/>
    <property type="project" value="InterPro"/>
</dbReference>
<dbReference type="InterPro" id="IPR001148">
    <property type="entry name" value="CA_dom"/>
</dbReference>
<dbReference type="Gene3D" id="3.10.200.10">
    <property type="entry name" value="Alpha carbonic anhydrase"/>
    <property type="match status" value="1"/>
</dbReference>
<dbReference type="GO" id="GO:0005737">
    <property type="term" value="C:cytoplasm"/>
    <property type="evidence" value="ECO:0007669"/>
    <property type="project" value="TreeGrafter"/>
</dbReference>
<organism evidence="4 5">
    <name type="scientific">Agrilus planipennis</name>
    <name type="common">Emerald ash borer</name>
    <name type="synonym">Agrilus marcopoli</name>
    <dbReference type="NCBI Taxonomy" id="224129"/>
    <lineage>
        <taxon>Eukaryota</taxon>
        <taxon>Metazoa</taxon>
        <taxon>Ecdysozoa</taxon>
        <taxon>Arthropoda</taxon>
        <taxon>Hexapoda</taxon>
        <taxon>Insecta</taxon>
        <taxon>Pterygota</taxon>
        <taxon>Neoptera</taxon>
        <taxon>Endopterygota</taxon>
        <taxon>Coleoptera</taxon>
        <taxon>Polyphaga</taxon>
        <taxon>Elateriformia</taxon>
        <taxon>Buprestoidea</taxon>
        <taxon>Buprestidae</taxon>
        <taxon>Agrilinae</taxon>
        <taxon>Agrilus</taxon>
    </lineage>
</organism>
<dbReference type="AlphaFoldDB" id="A0A1W4WEW2"/>
<proteinExistence type="inferred from homology"/>
<evidence type="ECO:0000256" key="2">
    <source>
        <dbReference type="SAM" id="MobiDB-lite"/>
    </source>
</evidence>
<dbReference type="SMART" id="SM01057">
    <property type="entry name" value="Carb_anhydrase"/>
    <property type="match status" value="1"/>
</dbReference>
<accession>A0A1W4WEW2</accession>
<dbReference type="GeneID" id="108732314"/>
<keyword evidence="4" id="KW-1185">Reference proteome</keyword>
<dbReference type="Proteomes" id="UP000192223">
    <property type="component" value="Unplaced"/>
</dbReference>
<dbReference type="STRING" id="224129.A0A1W4WEW2"/>
<dbReference type="PANTHER" id="PTHR18952:SF124">
    <property type="entry name" value="CARBONIC ANHYDRASE 7"/>
    <property type="match status" value="1"/>
</dbReference>
<dbReference type="CDD" id="cd00326">
    <property type="entry name" value="alpha_CA"/>
    <property type="match status" value="1"/>
</dbReference>
<dbReference type="InParanoid" id="A0A1W4WEW2"/>
<feature type="region of interest" description="Disordered" evidence="2">
    <location>
        <begin position="471"/>
        <end position="491"/>
    </location>
</feature>
<dbReference type="PROSITE" id="PS51144">
    <property type="entry name" value="ALPHA_CA_2"/>
    <property type="match status" value="1"/>
</dbReference>
<evidence type="ECO:0000259" key="3">
    <source>
        <dbReference type="PROSITE" id="PS51144"/>
    </source>
</evidence>